<proteinExistence type="predicted"/>
<keyword evidence="4" id="KW-0677">Repeat</keyword>
<dbReference type="SUPFAM" id="SSF56112">
    <property type="entry name" value="Protein kinase-like (PK-like)"/>
    <property type="match status" value="1"/>
</dbReference>
<dbReference type="PROSITE" id="PS51473">
    <property type="entry name" value="GNK2"/>
    <property type="match status" value="2"/>
</dbReference>
<dbReference type="FunFam" id="3.30.430.20:FF:000017">
    <property type="entry name" value="Cysteine-rich receptor-like protein kinase 2"/>
    <property type="match status" value="1"/>
</dbReference>
<evidence type="ECO:0000256" key="6">
    <source>
        <dbReference type="ARBA" id="ARBA00022777"/>
    </source>
</evidence>
<keyword evidence="1" id="KW-0723">Serine/threonine-protein kinase</keyword>
<dbReference type="Pfam" id="PF01657">
    <property type="entry name" value="Stress-antifung"/>
    <property type="match status" value="2"/>
</dbReference>
<accession>A0AAN9SDU5</accession>
<evidence type="ECO:0000259" key="12">
    <source>
        <dbReference type="PROSITE" id="PS51473"/>
    </source>
</evidence>
<evidence type="ECO:0000256" key="8">
    <source>
        <dbReference type="ARBA" id="ARBA00023170"/>
    </source>
</evidence>
<feature type="transmembrane region" description="Helical" evidence="10">
    <location>
        <begin position="266"/>
        <end position="290"/>
    </location>
</feature>
<keyword evidence="10" id="KW-0472">Membrane</keyword>
<evidence type="ECO:0000313" key="13">
    <source>
        <dbReference type="EMBL" id="KAK7393275.1"/>
    </source>
</evidence>
<keyword evidence="14" id="KW-1185">Reference proteome</keyword>
<keyword evidence="6" id="KW-0418">Kinase</keyword>
<dbReference type="InterPro" id="IPR052059">
    <property type="entry name" value="CR_Ser/Thr_kinase"/>
</dbReference>
<feature type="compositionally biased region" description="Low complexity" evidence="9">
    <location>
        <begin position="445"/>
        <end position="465"/>
    </location>
</feature>
<evidence type="ECO:0000256" key="7">
    <source>
        <dbReference type="ARBA" id="ARBA00022840"/>
    </source>
</evidence>
<dbReference type="FunFam" id="3.30.430.20:FF:000014">
    <property type="entry name" value="Cysteine-rich receptor-like protein kinase 2"/>
    <property type="match status" value="1"/>
</dbReference>
<evidence type="ECO:0000256" key="1">
    <source>
        <dbReference type="ARBA" id="ARBA00022527"/>
    </source>
</evidence>
<name>A0AAN9SDU5_PSOTE</name>
<evidence type="ECO:0000256" key="9">
    <source>
        <dbReference type="SAM" id="MobiDB-lite"/>
    </source>
</evidence>
<dbReference type="InterPro" id="IPR011009">
    <property type="entry name" value="Kinase-like_dom_sf"/>
</dbReference>
<protein>
    <recommendedName>
        <fullName evidence="12">Gnk2-homologous domain-containing protein</fullName>
    </recommendedName>
</protein>
<keyword evidence="7" id="KW-0067">ATP-binding</keyword>
<keyword evidence="10" id="KW-1133">Transmembrane helix</keyword>
<evidence type="ECO:0000256" key="2">
    <source>
        <dbReference type="ARBA" id="ARBA00022679"/>
    </source>
</evidence>
<keyword evidence="2" id="KW-0808">Transferase</keyword>
<sequence>MVKVKVLVAITILMVWSFEGVIGDPQLNLLTNECSAETINDLSNFNRNLNASFAEMRAQVTDHGKYFATAQSTTGTEPVYAMFQCMNYLSTADCAACFDAAAAEIRHCTTPITNGARVVYDGCFLRYENNDFFGDNSLPGNSVRCGNQTAVDAITFNTTIQQILQNLQTATPKIKGFFATTKTQVADIAIYAVAQCAETFTQDTCSNCLSIQHNNLQGCLPNTNSRAIDPAGCFTRYSETPFFADNQTTDISPFLNQGGSSSKKKWVVLSGGIGGVVGGVILVVILLSLFSCHKRSQSPKRVTKGYMLGETELKAPTRYKYGDLKAATKNFSENNKLGEGGFGTVYKVLYDGSEEDYLLRQAWKLHDRGNFLELVDKTLNPNSYDANEVKKVLDIALLCTQASPAVRPAMSAVVVLLNSNNLVGHMRPSMPIFIESKLKPHKDISASTSSSMTNATTSNSIVPAR</sequence>
<keyword evidence="10" id="KW-0812">Transmembrane</keyword>
<feature type="chain" id="PRO_5042906403" description="Gnk2-homologous domain-containing protein" evidence="11">
    <location>
        <begin position="24"/>
        <end position="465"/>
    </location>
</feature>
<evidence type="ECO:0000256" key="4">
    <source>
        <dbReference type="ARBA" id="ARBA00022737"/>
    </source>
</evidence>
<evidence type="ECO:0000256" key="5">
    <source>
        <dbReference type="ARBA" id="ARBA00022741"/>
    </source>
</evidence>
<dbReference type="CDD" id="cd23509">
    <property type="entry name" value="Gnk2-like"/>
    <property type="match status" value="2"/>
</dbReference>
<dbReference type="Gene3D" id="3.30.200.20">
    <property type="entry name" value="Phosphorylase Kinase, domain 1"/>
    <property type="match status" value="1"/>
</dbReference>
<evidence type="ECO:0000256" key="11">
    <source>
        <dbReference type="SAM" id="SignalP"/>
    </source>
</evidence>
<keyword evidence="8" id="KW-0675">Receptor</keyword>
<dbReference type="Proteomes" id="UP001386955">
    <property type="component" value="Unassembled WGS sequence"/>
</dbReference>
<keyword evidence="3 11" id="KW-0732">Signal</keyword>
<dbReference type="PANTHER" id="PTHR47973">
    <property type="entry name" value="CYSTEINE-RICH RECEPTOR-LIKE PROTEIN KINASE 3"/>
    <property type="match status" value="1"/>
</dbReference>
<dbReference type="EMBL" id="JAYMYS010000005">
    <property type="protein sequence ID" value="KAK7393275.1"/>
    <property type="molecule type" value="Genomic_DNA"/>
</dbReference>
<dbReference type="Gene3D" id="3.30.430.20">
    <property type="entry name" value="Gnk2 domain, C-X8-C-X2-C motif"/>
    <property type="match status" value="2"/>
</dbReference>
<feature type="signal peptide" evidence="11">
    <location>
        <begin position="1"/>
        <end position="23"/>
    </location>
</feature>
<dbReference type="AlphaFoldDB" id="A0AAN9SDU5"/>
<feature type="domain" description="Gnk2-homologous" evidence="12">
    <location>
        <begin position="27"/>
        <end position="132"/>
    </location>
</feature>
<keyword evidence="5" id="KW-0547">Nucleotide-binding</keyword>
<feature type="region of interest" description="Disordered" evidence="9">
    <location>
        <begin position="444"/>
        <end position="465"/>
    </location>
</feature>
<evidence type="ECO:0000256" key="10">
    <source>
        <dbReference type="SAM" id="Phobius"/>
    </source>
</evidence>
<dbReference type="InterPro" id="IPR038408">
    <property type="entry name" value="GNK2_sf"/>
</dbReference>
<evidence type="ECO:0000256" key="3">
    <source>
        <dbReference type="ARBA" id="ARBA00022729"/>
    </source>
</evidence>
<organism evidence="13 14">
    <name type="scientific">Psophocarpus tetragonolobus</name>
    <name type="common">Winged bean</name>
    <name type="synonym">Dolichos tetragonolobus</name>
    <dbReference type="NCBI Taxonomy" id="3891"/>
    <lineage>
        <taxon>Eukaryota</taxon>
        <taxon>Viridiplantae</taxon>
        <taxon>Streptophyta</taxon>
        <taxon>Embryophyta</taxon>
        <taxon>Tracheophyta</taxon>
        <taxon>Spermatophyta</taxon>
        <taxon>Magnoliopsida</taxon>
        <taxon>eudicotyledons</taxon>
        <taxon>Gunneridae</taxon>
        <taxon>Pentapetalae</taxon>
        <taxon>rosids</taxon>
        <taxon>fabids</taxon>
        <taxon>Fabales</taxon>
        <taxon>Fabaceae</taxon>
        <taxon>Papilionoideae</taxon>
        <taxon>50 kb inversion clade</taxon>
        <taxon>NPAAA clade</taxon>
        <taxon>indigoferoid/millettioid clade</taxon>
        <taxon>Phaseoleae</taxon>
        <taxon>Psophocarpus</taxon>
    </lineage>
</organism>
<gene>
    <name evidence="13" type="ORF">VNO78_21826</name>
</gene>
<feature type="domain" description="Gnk2-homologous" evidence="12">
    <location>
        <begin position="138"/>
        <end position="242"/>
    </location>
</feature>
<dbReference type="GO" id="GO:0004674">
    <property type="term" value="F:protein serine/threonine kinase activity"/>
    <property type="evidence" value="ECO:0007669"/>
    <property type="project" value="UniProtKB-KW"/>
</dbReference>
<dbReference type="InterPro" id="IPR002902">
    <property type="entry name" value="GNK2"/>
</dbReference>
<reference evidence="13 14" key="1">
    <citation type="submission" date="2024-01" db="EMBL/GenBank/DDBJ databases">
        <title>The genomes of 5 underutilized Papilionoideae crops provide insights into root nodulation and disease resistanc.</title>
        <authorList>
            <person name="Jiang F."/>
        </authorList>
    </citation>
    <scope>NUCLEOTIDE SEQUENCE [LARGE SCALE GENOMIC DNA]</scope>
    <source>
        <strain evidence="13">DUOXIRENSHENG_FW03</strain>
        <tissue evidence="13">Leaves</tissue>
    </source>
</reference>
<dbReference type="GO" id="GO:0005524">
    <property type="term" value="F:ATP binding"/>
    <property type="evidence" value="ECO:0007669"/>
    <property type="project" value="UniProtKB-KW"/>
</dbReference>
<comment type="caution">
    <text evidence="13">The sequence shown here is derived from an EMBL/GenBank/DDBJ whole genome shotgun (WGS) entry which is preliminary data.</text>
</comment>
<evidence type="ECO:0000313" key="14">
    <source>
        <dbReference type="Proteomes" id="UP001386955"/>
    </source>
</evidence>